<dbReference type="Proteomes" id="UP000184159">
    <property type="component" value="Unassembled WGS sequence"/>
</dbReference>
<gene>
    <name evidence="7" type="ORF">SAMN02745781_03257</name>
</gene>
<dbReference type="RefSeq" id="WP_021020050.1">
    <property type="nucleotide sequence ID" value="NZ_FQUH01000018.1"/>
</dbReference>
<organism evidence="7 8">
    <name type="scientific">Vibrio gazogenes DSM 21264 = NBRC 103151</name>
    <dbReference type="NCBI Taxonomy" id="1123492"/>
    <lineage>
        <taxon>Bacteria</taxon>
        <taxon>Pseudomonadati</taxon>
        <taxon>Pseudomonadota</taxon>
        <taxon>Gammaproteobacteria</taxon>
        <taxon>Vibrionales</taxon>
        <taxon>Vibrionaceae</taxon>
        <taxon>Vibrio</taxon>
    </lineage>
</organism>
<evidence type="ECO:0000256" key="4">
    <source>
        <dbReference type="ARBA" id="ARBA00022989"/>
    </source>
</evidence>
<dbReference type="InterPro" id="IPR001123">
    <property type="entry name" value="LeuE-type"/>
</dbReference>
<feature type="transmembrane region" description="Helical" evidence="6">
    <location>
        <begin position="151"/>
        <end position="175"/>
    </location>
</feature>
<feature type="transmembrane region" description="Helical" evidence="6">
    <location>
        <begin position="77"/>
        <end position="95"/>
    </location>
</feature>
<dbReference type="PANTHER" id="PTHR30086:SF20">
    <property type="entry name" value="ARGININE EXPORTER PROTEIN ARGO-RELATED"/>
    <property type="match status" value="1"/>
</dbReference>
<keyword evidence="4 6" id="KW-1133">Transmembrane helix</keyword>
<evidence type="ECO:0000256" key="1">
    <source>
        <dbReference type="ARBA" id="ARBA00004651"/>
    </source>
</evidence>
<evidence type="ECO:0000256" key="5">
    <source>
        <dbReference type="ARBA" id="ARBA00023136"/>
    </source>
</evidence>
<sequence length="208" mass="22333">MELHTILLFVVACLSINLIPGPDVIYIVSNTMKGKMVGGMKAALGLGVGYFVHTFAAVFGLSAIIMSSALAFSIIKWLGAIYLLYLGFCSLRAMWRGGSVFTAASHVQAHGNVFKQGIIVSVLNPKVALFFLSFLPQFIDTSANSANMQLFILGLCFSGLATLCNMIYAFVGSWLLKSAKANRYSRIIEGFSGALLIGLAGKIVFSKQ</sequence>
<feature type="transmembrane region" description="Helical" evidence="6">
    <location>
        <begin position="187"/>
        <end position="205"/>
    </location>
</feature>
<feature type="transmembrane region" description="Helical" evidence="6">
    <location>
        <begin position="6"/>
        <end position="28"/>
    </location>
</feature>
<evidence type="ECO:0000313" key="8">
    <source>
        <dbReference type="Proteomes" id="UP000184159"/>
    </source>
</evidence>
<evidence type="ECO:0000256" key="2">
    <source>
        <dbReference type="ARBA" id="ARBA00022475"/>
    </source>
</evidence>
<dbReference type="Pfam" id="PF01810">
    <property type="entry name" value="LysE"/>
    <property type="match status" value="1"/>
</dbReference>
<keyword evidence="5 6" id="KW-0472">Membrane</keyword>
<comment type="subcellular location">
    <subcellularLocation>
        <location evidence="1">Cell membrane</location>
        <topology evidence="1">Multi-pass membrane protein</topology>
    </subcellularLocation>
</comment>
<keyword evidence="3 6" id="KW-0812">Transmembrane</keyword>
<dbReference type="GO" id="GO:0015171">
    <property type="term" value="F:amino acid transmembrane transporter activity"/>
    <property type="evidence" value="ECO:0007669"/>
    <property type="project" value="TreeGrafter"/>
</dbReference>
<dbReference type="GO" id="GO:0005886">
    <property type="term" value="C:plasma membrane"/>
    <property type="evidence" value="ECO:0007669"/>
    <property type="project" value="UniProtKB-SubCell"/>
</dbReference>
<protein>
    <submittedName>
        <fullName evidence="7">Threonine/homoserine/homoserine lactone efflux protein</fullName>
    </submittedName>
</protein>
<dbReference type="AlphaFoldDB" id="A0A1M5EUX1"/>
<evidence type="ECO:0000313" key="7">
    <source>
        <dbReference type="EMBL" id="SHF82871.1"/>
    </source>
</evidence>
<feature type="transmembrane region" description="Helical" evidence="6">
    <location>
        <begin position="116"/>
        <end position="139"/>
    </location>
</feature>
<evidence type="ECO:0000256" key="6">
    <source>
        <dbReference type="SAM" id="Phobius"/>
    </source>
</evidence>
<dbReference type="PIRSF" id="PIRSF006324">
    <property type="entry name" value="LeuE"/>
    <property type="match status" value="1"/>
</dbReference>
<reference evidence="8" key="1">
    <citation type="submission" date="2016-11" db="EMBL/GenBank/DDBJ databases">
        <authorList>
            <person name="Varghese N."/>
            <person name="Submissions S."/>
        </authorList>
    </citation>
    <scope>NUCLEOTIDE SEQUENCE [LARGE SCALE GENOMIC DNA]</scope>
    <source>
        <strain evidence="8">DSM 21264</strain>
    </source>
</reference>
<dbReference type="PANTHER" id="PTHR30086">
    <property type="entry name" value="ARGININE EXPORTER PROTEIN ARGO"/>
    <property type="match status" value="1"/>
</dbReference>
<evidence type="ECO:0000256" key="3">
    <source>
        <dbReference type="ARBA" id="ARBA00022692"/>
    </source>
</evidence>
<proteinExistence type="predicted"/>
<keyword evidence="8" id="KW-1185">Reference proteome</keyword>
<keyword evidence="2" id="KW-1003">Cell membrane</keyword>
<feature type="transmembrane region" description="Helical" evidence="6">
    <location>
        <begin position="48"/>
        <end position="71"/>
    </location>
</feature>
<dbReference type="EMBL" id="FQUH01000018">
    <property type="protein sequence ID" value="SHF82871.1"/>
    <property type="molecule type" value="Genomic_DNA"/>
</dbReference>
<accession>A0A1M5EUX1</accession>
<name>A0A1M5EUX1_VIBGA</name>